<evidence type="ECO:0000259" key="3">
    <source>
        <dbReference type="Pfam" id="PF00149"/>
    </source>
</evidence>
<keyword evidence="2" id="KW-1133">Transmembrane helix</keyword>
<dbReference type="Pfam" id="PF00149">
    <property type="entry name" value="Metallophos"/>
    <property type="match status" value="1"/>
</dbReference>
<dbReference type="SUPFAM" id="SSF56300">
    <property type="entry name" value="Metallo-dependent phosphatases"/>
    <property type="match status" value="1"/>
</dbReference>
<evidence type="ECO:0000313" key="5">
    <source>
        <dbReference type="EMBL" id="GAA2035825.1"/>
    </source>
</evidence>
<name>A0ABN2UFS5_9MICC</name>
<feature type="transmembrane region" description="Helical" evidence="2">
    <location>
        <begin position="1226"/>
        <end position="1244"/>
    </location>
</feature>
<dbReference type="EMBL" id="BAAAMN010000026">
    <property type="protein sequence ID" value="GAA2035825.1"/>
    <property type="molecule type" value="Genomic_DNA"/>
</dbReference>
<dbReference type="Gene3D" id="3.60.21.10">
    <property type="match status" value="1"/>
</dbReference>
<dbReference type="Gene3D" id="2.60.40.1080">
    <property type="match status" value="1"/>
</dbReference>
<evidence type="ECO:0000256" key="1">
    <source>
        <dbReference type="SAM" id="MobiDB-lite"/>
    </source>
</evidence>
<keyword evidence="2" id="KW-0812">Transmembrane</keyword>
<dbReference type="PANTHER" id="PTHR40446:SF2">
    <property type="entry name" value="N-ACETYLGLUCOSAMINE-1-PHOSPHODIESTER ALPHA-N-ACETYLGLUCOSAMINIDASE"/>
    <property type="match status" value="1"/>
</dbReference>
<keyword evidence="5" id="KW-0378">Hydrolase</keyword>
<dbReference type="GO" id="GO:0016798">
    <property type="term" value="F:hydrolase activity, acting on glycosyl bonds"/>
    <property type="evidence" value="ECO:0007669"/>
    <property type="project" value="UniProtKB-KW"/>
</dbReference>
<dbReference type="InterPro" id="IPR004843">
    <property type="entry name" value="Calcineurin-like_PHP"/>
</dbReference>
<feature type="compositionally biased region" description="Low complexity" evidence="1">
    <location>
        <begin position="1139"/>
        <end position="1153"/>
    </location>
</feature>
<protein>
    <submittedName>
        <fullName evidence="5">Phosphodiester glycosidase family protein</fullName>
    </submittedName>
</protein>
<accession>A0ABN2UFS5</accession>
<feature type="domain" description="Calcineurin-like phosphoesterase" evidence="3">
    <location>
        <begin position="788"/>
        <end position="955"/>
    </location>
</feature>
<evidence type="ECO:0000259" key="4">
    <source>
        <dbReference type="Pfam" id="PF09992"/>
    </source>
</evidence>
<keyword evidence="6" id="KW-1185">Reference proteome</keyword>
<dbReference type="PANTHER" id="PTHR40446">
    <property type="entry name" value="N-ACETYLGLUCOSAMINE-1-PHOSPHODIESTER ALPHA-N-ACETYLGLUCOSAMINIDASE"/>
    <property type="match status" value="1"/>
</dbReference>
<evidence type="ECO:0000313" key="6">
    <source>
        <dbReference type="Proteomes" id="UP001501461"/>
    </source>
</evidence>
<sequence>MQDAPNAGKAAGPESKTTRKRVLSRVLAGSVLGALALVASTSGYLELHTETAAAVTDEQISLGGALSEVDHHRVAPGLELSTFSRLEPAGWNEGTILTAEMSEPTLSMNVADGGTVTGSAPVSELMSSGPQGDNAVAAVNGTFFDINYSDAPTLTSVSQDGVRGGLPDPRPAITVADGMAAIQQLAATGTVTIEGGAHELDGINHPELQTDELGLYNQIWGEHTLDRPLGAPEELPDDIARATIVDGVVEEASGLTDSVGDPDLPEGGQALVGRDAAAHVVADLEVGDEVDIEVSADPNVDAGMAGNEQILVDGNVPEMTSSNATTVHPRTAVGVSEDGSEMYVIVMNGRTSDSRGMDLHELGELFADIGAHNAVNLDGGGSSTMVARTAGADNATVQNFPSDGGERNVPNALVFYSDAASEEVADAQLTPTMPSSAATDTVFPGMQRTFHGKGLAANGDPLLTDGQFSVEGPAEVDTTTGSEAIVTGTEPGQATVTYQAGSHQDRSTLRVLGELIGLTASDRSLNLAGADDQQTVTLSGVDHDGHRAAIETADIEVEVDGEFTVEDDGVGSWTVSAGADANAGSIVFSHGEVTTRVDLSVGTEDIVVSDFSDLSHFSDGTARATGEFEAVEGPETDDGQVSPAIGLNYDFTTSTGTRGYYLNFNDPYQVDGQTLAFEIDILGDGSGVWPRLQIADADGTVTNLDGAMVTHEGWETVRFTVPQGLPQPLDVQAIRMMETDPSASYQGETAVANMRAIVTPTAESETVGAVHDPAILSNGSVSERAQHIAVVSDAQFVAANPDSAAVDGARRTLREIQEADPDLMIINGDLVDEAAPEDFELAQQILDEEWTEDIPYVYVPGNHEIMGGPIENFEEAFGKTTTQQNLGRTELITLNSAAGSLRTSQYDQIAELERQLDAVANNEERTGVVVFFHHPPTDPLPTGSSALTDQREARAIEQLLADFRNTTGKSAAVVNAGVGIFHGSAVEGITYLLNGNSGKNPSGTPENGGFTGWTMLGINPGAGLVGQQPEVGARVDWLAAETKPWVDELTVTAPATLPEAESADVSASLVQDGMTVPVGWPVTAQWGGEGVVVDDGTHDDLSDQMGYTANPSVRVNPSTGTVTALSPGTATISVTVNGETATTEVTVPGEVEPTPSPTEPEPSPTTPESSEPEPSVSQTSAPQPNDTAPSDHASNVPEPTPSSSAPAGNVADEASGDLAVTGATRVGLIVAAAALVALGVMTRIRARRHG</sequence>
<dbReference type="Proteomes" id="UP001501461">
    <property type="component" value="Unassembled WGS sequence"/>
</dbReference>
<dbReference type="InterPro" id="IPR018711">
    <property type="entry name" value="NAGPA"/>
</dbReference>
<gene>
    <name evidence="5" type="ORF">GCM10009720_15470</name>
</gene>
<feature type="compositionally biased region" description="Low complexity" evidence="1">
    <location>
        <begin position="1166"/>
        <end position="1180"/>
    </location>
</feature>
<keyword evidence="5" id="KW-0326">Glycosidase</keyword>
<organism evidence="5 6">
    <name type="scientific">Yaniella flava</name>
    <dbReference type="NCBI Taxonomy" id="287930"/>
    <lineage>
        <taxon>Bacteria</taxon>
        <taxon>Bacillati</taxon>
        <taxon>Actinomycetota</taxon>
        <taxon>Actinomycetes</taxon>
        <taxon>Micrococcales</taxon>
        <taxon>Micrococcaceae</taxon>
        <taxon>Yaniella</taxon>
    </lineage>
</organism>
<feature type="region of interest" description="Disordered" evidence="1">
    <location>
        <begin position="1139"/>
        <end position="1211"/>
    </location>
</feature>
<keyword evidence="2" id="KW-0472">Membrane</keyword>
<reference evidence="5 6" key="1">
    <citation type="journal article" date="2019" name="Int. J. Syst. Evol. Microbiol.">
        <title>The Global Catalogue of Microorganisms (GCM) 10K type strain sequencing project: providing services to taxonomists for standard genome sequencing and annotation.</title>
        <authorList>
            <consortium name="The Broad Institute Genomics Platform"/>
            <consortium name="The Broad Institute Genome Sequencing Center for Infectious Disease"/>
            <person name="Wu L."/>
            <person name="Ma J."/>
        </authorList>
    </citation>
    <scope>NUCLEOTIDE SEQUENCE [LARGE SCALE GENOMIC DNA]</scope>
    <source>
        <strain evidence="5 6">JCM 13595</strain>
    </source>
</reference>
<dbReference type="InterPro" id="IPR029052">
    <property type="entry name" value="Metallo-depent_PP-like"/>
</dbReference>
<feature type="domain" description="Phosphodiester glycosidase" evidence="4">
    <location>
        <begin position="294"/>
        <end position="416"/>
    </location>
</feature>
<comment type="caution">
    <text evidence="5">The sequence shown here is derived from an EMBL/GenBank/DDBJ whole genome shotgun (WGS) entry which is preliminary data.</text>
</comment>
<dbReference type="Pfam" id="PF09992">
    <property type="entry name" value="NAGPA"/>
    <property type="match status" value="1"/>
</dbReference>
<feature type="compositionally biased region" description="Pro residues" evidence="1">
    <location>
        <begin position="1154"/>
        <end position="1165"/>
    </location>
</feature>
<evidence type="ECO:0000256" key="2">
    <source>
        <dbReference type="SAM" id="Phobius"/>
    </source>
</evidence>
<proteinExistence type="predicted"/>